<feature type="transmembrane region" description="Helical" evidence="1">
    <location>
        <begin position="73"/>
        <end position="93"/>
    </location>
</feature>
<dbReference type="Proteomes" id="UP000576393">
    <property type="component" value="Unassembled WGS sequence"/>
</dbReference>
<sequence length="99" mass="10605">MGLGAAQWILLGAGCLNVALGVHSLVTGRLPRLLFRRHAGLDPRCYGRGQLLMSVFPFALGPSMGLVEMSYELSVAVILVGLGVFLVGTWLTWPGDRIP</sequence>
<proteinExistence type="predicted"/>
<keyword evidence="1" id="KW-0472">Membrane</keyword>
<keyword evidence="1" id="KW-1133">Transmembrane helix</keyword>
<evidence type="ECO:0000313" key="3">
    <source>
        <dbReference type="Proteomes" id="UP000576393"/>
    </source>
</evidence>
<keyword evidence="1" id="KW-0812">Transmembrane</keyword>
<feature type="transmembrane region" description="Helical" evidence="1">
    <location>
        <begin position="6"/>
        <end position="28"/>
    </location>
</feature>
<accession>A0A852V0W0</accession>
<evidence type="ECO:0000313" key="2">
    <source>
        <dbReference type="EMBL" id="NYF40904.1"/>
    </source>
</evidence>
<name>A0A852V0W0_9ACTN</name>
<dbReference type="RefSeq" id="WP_179821200.1">
    <property type="nucleotide sequence ID" value="NZ_JACCCO010000001.1"/>
</dbReference>
<comment type="caution">
    <text evidence="2">The sequence shown here is derived from an EMBL/GenBank/DDBJ whole genome shotgun (WGS) entry which is preliminary data.</text>
</comment>
<keyword evidence="3" id="KW-1185">Reference proteome</keyword>
<reference evidence="2 3" key="1">
    <citation type="submission" date="2020-07" db="EMBL/GenBank/DDBJ databases">
        <title>Sequencing the genomes of 1000 actinobacteria strains.</title>
        <authorList>
            <person name="Klenk H.-P."/>
        </authorList>
    </citation>
    <scope>NUCLEOTIDE SEQUENCE [LARGE SCALE GENOMIC DNA]</scope>
    <source>
        <strain evidence="2 3">DSM 45763</strain>
    </source>
</reference>
<evidence type="ECO:0000256" key="1">
    <source>
        <dbReference type="SAM" id="Phobius"/>
    </source>
</evidence>
<dbReference type="EMBL" id="JACCCO010000001">
    <property type="protein sequence ID" value="NYF40904.1"/>
    <property type="molecule type" value="Genomic_DNA"/>
</dbReference>
<organism evidence="2 3">
    <name type="scientific">Streptosporangium sandarakinum</name>
    <dbReference type="NCBI Taxonomy" id="1260955"/>
    <lineage>
        <taxon>Bacteria</taxon>
        <taxon>Bacillati</taxon>
        <taxon>Actinomycetota</taxon>
        <taxon>Actinomycetes</taxon>
        <taxon>Streptosporangiales</taxon>
        <taxon>Streptosporangiaceae</taxon>
        <taxon>Streptosporangium</taxon>
    </lineage>
</organism>
<gene>
    <name evidence="2" type="ORF">HDA43_003063</name>
</gene>
<dbReference type="AlphaFoldDB" id="A0A852V0W0"/>
<protein>
    <submittedName>
        <fullName evidence="2">Uncharacterized protein</fullName>
    </submittedName>
</protein>